<proteinExistence type="predicted"/>
<protein>
    <recommendedName>
        <fullName evidence="4">CCHC-type domain-containing protein</fullName>
    </recommendedName>
</protein>
<dbReference type="OrthoDB" id="2962718at2759"/>
<keyword evidence="3" id="KW-1185">Reference proteome</keyword>
<name>A0A4Y7SUE3_COPMI</name>
<gene>
    <name evidence="2" type="ORF">FA13DRAFT_1713979</name>
</gene>
<evidence type="ECO:0000313" key="2">
    <source>
        <dbReference type="EMBL" id="TEB25341.1"/>
    </source>
</evidence>
<organism evidence="2 3">
    <name type="scientific">Coprinellus micaceus</name>
    <name type="common">Glistening ink-cap mushroom</name>
    <name type="synonym">Coprinus micaceus</name>
    <dbReference type="NCBI Taxonomy" id="71717"/>
    <lineage>
        <taxon>Eukaryota</taxon>
        <taxon>Fungi</taxon>
        <taxon>Dikarya</taxon>
        <taxon>Basidiomycota</taxon>
        <taxon>Agaricomycotina</taxon>
        <taxon>Agaricomycetes</taxon>
        <taxon>Agaricomycetidae</taxon>
        <taxon>Agaricales</taxon>
        <taxon>Agaricineae</taxon>
        <taxon>Psathyrellaceae</taxon>
        <taxon>Coprinellus</taxon>
    </lineage>
</organism>
<evidence type="ECO:0000256" key="1">
    <source>
        <dbReference type="SAM" id="Coils"/>
    </source>
</evidence>
<evidence type="ECO:0000313" key="3">
    <source>
        <dbReference type="Proteomes" id="UP000298030"/>
    </source>
</evidence>
<reference evidence="2 3" key="1">
    <citation type="journal article" date="2019" name="Nat. Ecol. Evol.">
        <title>Megaphylogeny resolves global patterns of mushroom evolution.</title>
        <authorList>
            <person name="Varga T."/>
            <person name="Krizsan K."/>
            <person name="Foldi C."/>
            <person name="Dima B."/>
            <person name="Sanchez-Garcia M."/>
            <person name="Sanchez-Ramirez S."/>
            <person name="Szollosi G.J."/>
            <person name="Szarkandi J.G."/>
            <person name="Papp V."/>
            <person name="Albert L."/>
            <person name="Andreopoulos W."/>
            <person name="Angelini C."/>
            <person name="Antonin V."/>
            <person name="Barry K.W."/>
            <person name="Bougher N.L."/>
            <person name="Buchanan P."/>
            <person name="Buyck B."/>
            <person name="Bense V."/>
            <person name="Catcheside P."/>
            <person name="Chovatia M."/>
            <person name="Cooper J."/>
            <person name="Damon W."/>
            <person name="Desjardin D."/>
            <person name="Finy P."/>
            <person name="Geml J."/>
            <person name="Haridas S."/>
            <person name="Hughes K."/>
            <person name="Justo A."/>
            <person name="Karasinski D."/>
            <person name="Kautmanova I."/>
            <person name="Kiss B."/>
            <person name="Kocsube S."/>
            <person name="Kotiranta H."/>
            <person name="LaButti K.M."/>
            <person name="Lechner B.E."/>
            <person name="Liimatainen K."/>
            <person name="Lipzen A."/>
            <person name="Lukacs Z."/>
            <person name="Mihaltcheva S."/>
            <person name="Morgado L.N."/>
            <person name="Niskanen T."/>
            <person name="Noordeloos M.E."/>
            <person name="Ohm R.A."/>
            <person name="Ortiz-Santana B."/>
            <person name="Ovrebo C."/>
            <person name="Racz N."/>
            <person name="Riley R."/>
            <person name="Savchenko A."/>
            <person name="Shiryaev A."/>
            <person name="Soop K."/>
            <person name="Spirin V."/>
            <person name="Szebenyi C."/>
            <person name="Tomsovsky M."/>
            <person name="Tulloss R.E."/>
            <person name="Uehling J."/>
            <person name="Grigoriev I.V."/>
            <person name="Vagvolgyi C."/>
            <person name="Papp T."/>
            <person name="Martin F.M."/>
            <person name="Miettinen O."/>
            <person name="Hibbett D.S."/>
            <person name="Nagy L.G."/>
        </authorList>
    </citation>
    <scope>NUCLEOTIDE SEQUENCE [LARGE SCALE GENOMIC DNA]</scope>
    <source>
        <strain evidence="2 3">FP101781</strain>
    </source>
</reference>
<feature type="coiled-coil region" evidence="1">
    <location>
        <begin position="238"/>
        <end position="265"/>
    </location>
</feature>
<dbReference type="Proteomes" id="UP000298030">
    <property type="component" value="Unassembled WGS sequence"/>
</dbReference>
<comment type="caution">
    <text evidence="2">The sequence shown here is derived from an EMBL/GenBank/DDBJ whole genome shotgun (WGS) entry which is preliminary data.</text>
</comment>
<dbReference type="EMBL" id="QPFP01000057">
    <property type="protein sequence ID" value="TEB25341.1"/>
    <property type="molecule type" value="Genomic_DNA"/>
</dbReference>
<keyword evidence="1" id="KW-0175">Coiled coil</keyword>
<evidence type="ECO:0008006" key="4">
    <source>
        <dbReference type="Google" id="ProtNLM"/>
    </source>
</evidence>
<sequence>MDNRIKKKILIHYLNLISQQHWRSLGKWLTGTYEEFKAEILSYHPTVLHEQKGGLTQLYSLCDTYRSVTMARPVEALQFILKFRAEAKKVVKQGVGNREIVSAFMGTLGETFREKIWEKVQPDTEISVEGELKLEYTDLVDMAEKVLRARSVYDERFGDPDAPEHTFFHPEATASWVRQGEAWEIEKRQTERGIAEMRASALCEANSAPANPPQIHIKREPDLEVFAQRVGEIIDTKLKVQEENIKNLTEELKVTKDRVDILVRNPHNLSQNAFQPRPMRNDSFGGMRTGCFYCLESGHYMGQCNHKALDAANGKIKDDPSGIYWPPGQRVSA</sequence>
<accession>A0A4Y7SUE3</accession>
<dbReference type="STRING" id="71717.A0A4Y7SUE3"/>
<dbReference type="AlphaFoldDB" id="A0A4Y7SUE3"/>